<dbReference type="AlphaFoldDB" id="A0A1H8U2U7"/>
<evidence type="ECO:0000313" key="2">
    <source>
        <dbReference type="Proteomes" id="UP000198847"/>
    </source>
</evidence>
<dbReference type="EMBL" id="FODY01000008">
    <property type="protein sequence ID" value="SEO97602.1"/>
    <property type="molecule type" value="Genomic_DNA"/>
</dbReference>
<dbReference type="InterPro" id="IPR010982">
    <property type="entry name" value="Lambda_DNA-bd_dom_sf"/>
</dbReference>
<dbReference type="RefSeq" id="WP_091745645.1">
    <property type="nucleotide sequence ID" value="NZ_FODY01000008.1"/>
</dbReference>
<proteinExistence type="predicted"/>
<accession>A0A1H8U2U7</accession>
<keyword evidence="2" id="KW-1185">Reference proteome</keyword>
<evidence type="ECO:0000313" key="1">
    <source>
        <dbReference type="EMBL" id="SEO97602.1"/>
    </source>
</evidence>
<dbReference type="STRING" id="112903.SAMN04490178_10812"/>
<gene>
    <name evidence="1" type="ORF">SAMN04490178_10812</name>
</gene>
<dbReference type="Proteomes" id="UP000198847">
    <property type="component" value="Unassembled WGS sequence"/>
</dbReference>
<evidence type="ECO:0008006" key="3">
    <source>
        <dbReference type="Google" id="ProtNLM"/>
    </source>
</evidence>
<dbReference type="GO" id="GO:0003677">
    <property type="term" value="F:DNA binding"/>
    <property type="evidence" value="ECO:0007669"/>
    <property type="project" value="InterPro"/>
</dbReference>
<sequence>MKPNEIRAELLLKGIRPTMIADKLKVSRAAVSSVISGKLKSMRIQEEIAQQIDRKVEEIWPQWAA</sequence>
<dbReference type="OrthoDB" id="1684413at2"/>
<reference evidence="1 2" key="1">
    <citation type="submission" date="2016-10" db="EMBL/GenBank/DDBJ databases">
        <authorList>
            <person name="de Groot N.N."/>
        </authorList>
    </citation>
    <scope>NUCLEOTIDE SEQUENCE [LARGE SCALE GENOMIC DNA]</scope>
    <source>
        <strain evidence="1 2">DSM 13305</strain>
    </source>
</reference>
<protein>
    <recommendedName>
        <fullName evidence="3">HTH cro/C1-type domain-containing protein</fullName>
    </recommendedName>
</protein>
<name>A0A1H8U2U7_9FIRM</name>
<organism evidence="1 2">
    <name type="scientific">Propionispora vibrioides</name>
    <dbReference type="NCBI Taxonomy" id="112903"/>
    <lineage>
        <taxon>Bacteria</taxon>
        <taxon>Bacillati</taxon>
        <taxon>Bacillota</taxon>
        <taxon>Negativicutes</taxon>
        <taxon>Selenomonadales</taxon>
        <taxon>Sporomusaceae</taxon>
        <taxon>Propionispora</taxon>
    </lineage>
</organism>
<dbReference type="Gene3D" id="1.10.260.40">
    <property type="entry name" value="lambda repressor-like DNA-binding domains"/>
    <property type="match status" value="1"/>
</dbReference>